<evidence type="ECO:0000313" key="2">
    <source>
        <dbReference type="Proteomes" id="UP000265540"/>
    </source>
</evidence>
<gene>
    <name evidence="1" type="ORF">C4561_00035</name>
</gene>
<accession>A0A3A4ZH79</accession>
<protein>
    <submittedName>
        <fullName evidence="1">Uncharacterized protein</fullName>
    </submittedName>
</protein>
<name>A0A3A4ZH79_UNCKA</name>
<dbReference type="Proteomes" id="UP000265540">
    <property type="component" value="Unassembled WGS sequence"/>
</dbReference>
<comment type="caution">
    <text evidence="1">The sequence shown here is derived from an EMBL/GenBank/DDBJ whole genome shotgun (WGS) entry which is preliminary data.</text>
</comment>
<evidence type="ECO:0000313" key="1">
    <source>
        <dbReference type="EMBL" id="RJR28338.1"/>
    </source>
</evidence>
<sequence length="111" mass="12322">MVQWDYYIFRPVPNSVKVLWITVGHNPDKISVDYEEAFHVVPGRAAGAGGLPSISMDDYMDQFAPDLPAGVTTRIKRAFEKAKPAAAARIPRRSEPDRVAKLIIEIRISAS</sequence>
<proteinExistence type="predicted"/>
<organism evidence="1 2">
    <name type="scientific">candidate division WWE3 bacterium</name>
    <dbReference type="NCBI Taxonomy" id="2053526"/>
    <lineage>
        <taxon>Bacteria</taxon>
        <taxon>Katanobacteria</taxon>
    </lineage>
</organism>
<dbReference type="AlphaFoldDB" id="A0A3A4ZH79"/>
<reference evidence="1 2" key="1">
    <citation type="journal article" date="2017" name="ISME J.">
        <title>Energy and carbon metabolisms in a deep terrestrial subsurface fluid microbial community.</title>
        <authorList>
            <person name="Momper L."/>
            <person name="Jungbluth S.P."/>
            <person name="Lee M.D."/>
            <person name="Amend J.P."/>
        </authorList>
    </citation>
    <scope>NUCLEOTIDE SEQUENCE [LARGE SCALE GENOMIC DNA]</scope>
    <source>
        <strain evidence="1">SURF_46</strain>
    </source>
</reference>
<dbReference type="EMBL" id="QZJF01000001">
    <property type="protein sequence ID" value="RJR28338.1"/>
    <property type="molecule type" value="Genomic_DNA"/>
</dbReference>